<keyword evidence="1" id="KW-1133">Transmembrane helix</keyword>
<evidence type="ECO:0000313" key="2">
    <source>
        <dbReference type="EMBL" id="KAK1565907.1"/>
    </source>
</evidence>
<dbReference type="RefSeq" id="XP_060407158.1">
    <property type="nucleotide sequence ID" value="XM_060564394.1"/>
</dbReference>
<organism evidence="2 3">
    <name type="scientific">Colletotrichum navitas</name>
    <dbReference type="NCBI Taxonomy" id="681940"/>
    <lineage>
        <taxon>Eukaryota</taxon>
        <taxon>Fungi</taxon>
        <taxon>Dikarya</taxon>
        <taxon>Ascomycota</taxon>
        <taxon>Pezizomycotina</taxon>
        <taxon>Sordariomycetes</taxon>
        <taxon>Hypocreomycetidae</taxon>
        <taxon>Glomerellales</taxon>
        <taxon>Glomerellaceae</taxon>
        <taxon>Colletotrichum</taxon>
        <taxon>Colletotrichum graminicola species complex</taxon>
    </lineage>
</organism>
<keyword evidence="1" id="KW-0812">Transmembrane</keyword>
<keyword evidence="1" id="KW-0472">Membrane</keyword>
<evidence type="ECO:0000256" key="1">
    <source>
        <dbReference type="SAM" id="Phobius"/>
    </source>
</evidence>
<gene>
    <name evidence="2" type="ORF">LY79DRAFT_675073</name>
</gene>
<comment type="caution">
    <text evidence="2">The sequence shown here is derived from an EMBL/GenBank/DDBJ whole genome shotgun (WGS) entry which is preliminary data.</text>
</comment>
<feature type="transmembrane region" description="Helical" evidence="1">
    <location>
        <begin position="53"/>
        <end position="77"/>
    </location>
</feature>
<dbReference type="InterPro" id="IPR053008">
    <property type="entry name" value="Phomopsin_biosynth_assoc"/>
</dbReference>
<dbReference type="EMBL" id="JAHLJV010000178">
    <property type="protein sequence ID" value="KAK1565907.1"/>
    <property type="molecule type" value="Genomic_DNA"/>
</dbReference>
<dbReference type="PANTHER" id="PTHR35896">
    <property type="entry name" value="IG-LIKE DOMAIN-CONTAINING PROTEIN"/>
    <property type="match status" value="1"/>
</dbReference>
<dbReference type="Proteomes" id="UP001230504">
    <property type="component" value="Unassembled WGS sequence"/>
</dbReference>
<sequence length="260" mass="28921">MTQPRFPALRDFFQERPRKISYINVPTADSASDIQEDANEAGPRVCTKSTTSLSLGALAGFFSGLFFALILVVFVLWSQEAAGASSHALRGTVGPSVQVSGPNAAEYLSDITDPPPLLNLSCGESVEEARRAGCVFDLLSTAWTPAECVDTGMVDEFVNIVTSDGAWPYYYDKEGTQPAKDIEWLRSGEWFGQELWSTMRLHRHHCMFTWRRMHIAYNGGPQVDTVIRGLRHTKHCAKMMMLDVDPDKVSGVQNVYFRSC</sequence>
<dbReference type="PANTHER" id="PTHR35896:SF3">
    <property type="entry name" value="MAJOR FACILITATOR SUPERFAMILY TRANSPORTER"/>
    <property type="match status" value="1"/>
</dbReference>
<protein>
    <submittedName>
        <fullName evidence="2">Uncharacterized protein</fullName>
    </submittedName>
</protein>
<dbReference type="AlphaFoldDB" id="A0AAD8UVE2"/>
<evidence type="ECO:0000313" key="3">
    <source>
        <dbReference type="Proteomes" id="UP001230504"/>
    </source>
</evidence>
<accession>A0AAD8UVE2</accession>
<reference evidence="2" key="1">
    <citation type="submission" date="2021-06" db="EMBL/GenBank/DDBJ databases">
        <title>Comparative genomics, transcriptomics and evolutionary studies reveal genomic signatures of adaptation to plant cell wall in hemibiotrophic fungi.</title>
        <authorList>
            <consortium name="DOE Joint Genome Institute"/>
            <person name="Baroncelli R."/>
            <person name="Diaz J.F."/>
            <person name="Benocci T."/>
            <person name="Peng M."/>
            <person name="Battaglia E."/>
            <person name="Haridas S."/>
            <person name="Andreopoulos W."/>
            <person name="Labutti K."/>
            <person name="Pangilinan J."/>
            <person name="Floch G.L."/>
            <person name="Makela M.R."/>
            <person name="Henrissat B."/>
            <person name="Grigoriev I.V."/>
            <person name="Crouch J.A."/>
            <person name="De Vries R.P."/>
            <person name="Sukno S.A."/>
            <person name="Thon M.R."/>
        </authorList>
    </citation>
    <scope>NUCLEOTIDE SEQUENCE</scope>
    <source>
        <strain evidence="2">CBS 125086</strain>
    </source>
</reference>
<name>A0AAD8UVE2_9PEZI</name>
<keyword evidence="3" id="KW-1185">Reference proteome</keyword>
<dbReference type="GeneID" id="85448634"/>
<proteinExistence type="predicted"/>